<dbReference type="Pfam" id="PF12662">
    <property type="entry name" value="cEGF"/>
    <property type="match status" value="1"/>
</dbReference>
<keyword evidence="11" id="KW-1185">Reference proteome</keyword>
<dbReference type="PROSITE" id="PS50234">
    <property type="entry name" value="VWFA"/>
    <property type="match status" value="2"/>
</dbReference>
<dbReference type="AlphaFoldDB" id="A0A7N6BQG4"/>
<evidence type="ECO:0000259" key="9">
    <source>
        <dbReference type="PROSITE" id="PS50234"/>
    </source>
</evidence>
<reference evidence="10" key="2">
    <citation type="submission" date="2025-08" db="UniProtKB">
        <authorList>
            <consortium name="Ensembl"/>
        </authorList>
    </citation>
    <scope>IDENTIFICATION</scope>
</reference>
<comment type="subcellular location">
    <subcellularLocation>
        <location evidence="1">Secreted</location>
    </subcellularLocation>
</comment>
<keyword evidence="5" id="KW-0677">Repeat</keyword>
<evidence type="ECO:0000256" key="6">
    <source>
        <dbReference type="ARBA" id="ARBA00023054"/>
    </source>
</evidence>
<evidence type="ECO:0000256" key="4">
    <source>
        <dbReference type="ARBA" id="ARBA00022729"/>
    </source>
</evidence>
<dbReference type="GO" id="GO:0005509">
    <property type="term" value="F:calcium ion binding"/>
    <property type="evidence" value="ECO:0007669"/>
    <property type="project" value="InterPro"/>
</dbReference>
<proteinExistence type="predicted"/>
<dbReference type="PANTHER" id="PTHR24020:SF14">
    <property type="entry name" value="MATRILIN-4"/>
    <property type="match status" value="1"/>
</dbReference>
<dbReference type="PROSITE" id="PS01186">
    <property type="entry name" value="EGF_2"/>
    <property type="match status" value="4"/>
</dbReference>
<keyword evidence="3" id="KW-0245">EGF-like domain</keyword>
<dbReference type="FunFam" id="3.40.50.410:FF:000004">
    <property type="entry name" value="collagen alpha-6(VI) chain"/>
    <property type="match status" value="2"/>
</dbReference>
<dbReference type="PANTHER" id="PTHR24020">
    <property type="entry name" value="COLLAGEN ALPHA"/>
    <property type="match status" value="1"/>
</dbReference>
<organism evidence="10 11">
    <name type="scientific">Anabas testudineus</name>
    <name type="common">Climbing perch</name>
    <name type="synonym">Anthias testudineus</name>
    <dbReference type="NCBI Taxonomy" id="64144"/>
    <lineage>
        <taxon>Eukaryota</taxon>
        <taxon>Metazoa</taxon>
        <taxon>Chordata</taxon>
        <taxon>Craniata</taxon>
        <taxon>Vertebrata</taxon>
        <taxon>Euteleostomi</taxon>
        <taxon>Actinopterygii</taxon>
        <taxon>Neopterygii</taxon>
        <taxon>Teleostei</taxon>
        <taxon>Neoteleostei</taxon>
        <taxon>Acanthomorphata</taxon>
        <taxon>Anabantaria</taxon>
        <taxon>Anabantiformes</taxon>
        <taxon>Anabantoidei</taxon>
        <taxon>Anabantidae</taxon>
        <taxon>Anabas</taxon>
    </lineage>
</organism>
<dbReference type="SMART" id="SM00181">
    <property type="entry name" value="EGF"/>
    <property type="match status" value="6"/>
</dbReference>
<evidence type="ECO:0000256" key="2">
    <source>
        <dbReference type="ARBA" id="ARBA00022525"/>
    </source>
</evidence>
<keyword evidence="2" id="KW-0964">Secreted</keyword>
<dbReference type="Pfam" id="PF14670">
    <property type="entry name" value="FXa_inhibition"/>
    <property type="match status" value="4"/>
</dbReference>
<dbReference type="InterPro" id="IPR026823">
    <property type="entry name" value="cEGF"/>
</dbReference>
<dbReference type="SMART" id="SM00327">
    <property type="entry name" value="VWA"/>
    <property type="match status" value="2"/>
</dbReference>
<dbReference type="InterPro" id="IPR001881">
    <property type="entry name" value="EGF-like_Ca-bd_dom"/>
</dbReference>
<reference evidence="10" key="1">
    <citation type="submission" date="2021-04" db="EMBL/GenBank/DDBJ databases">
        <authorList>
            <consortium name="Wellcome Sanger Institute Data Sharing"/>
        </authorList>
    </citation>
    <scope>NUCLEOTIDE SEQUENCE [LARGE SCALE GENOMIC DNA]</scope>
</reference>
<dbReference type="FunFam" id="2.10.25.10:FF:000126">
    <property type="entry name" value="Matrilin 3"/>
    <property type="match status" value="2"/>
</dbReference>
<keyword evidence="8" id="KW-0325">Glycoprotein</keyword>
<keyword evidence="7" id="KW-1015">Disulfide bond</keyword>
<dbReference type="SMART" id="SM00179">
    <property type="entry name" value="EGF_CA"/>
    <property type="match status" value="6"/>
</dbReference>
<dbReference type="InterPro" id="IPR000742">
    <property type="entry name" value="EGF"/>
</dbReference>
<protein>
    <recommendedName>
        <fullName evidence="9">VWFA domain-containing protein</fullName>
    </recommendedName>
</protein>
<dbReference type="SUPFAM" id="SSF57196">
    <property type="entry name" value="EGF/Laminin"/>
    <property type="match status" value="2"/>
</dbReference>
<evidence type="ECO:0000256" key="7">
    <source>
        <dbReference type="ARBA" id="ARBA00023157"/>
    </source>
</evidence>
<keyword evidence="4" id="KW-0732">Signal</keyword>
<dbReference type="SUPFAM" id="SSF57184">
    <property type="entry name" value="Growth factor receptor domain"/>
    <property type="match status" value="1"/>
</dbReference>
<gene>
    <name evidence="10" type="primary">MATN4</name>
</gene>
<feature type="domain" description="VWFA" evidence="9">
    <location>
        <begin position="19"/>
        <end position="195"/>
    </location>
</feature>
<evidence type="ECO:0000313" key="11">
    <source>
        <dbReference type="Proteomes" id="UP000265040"/>
    </source>
</evidence>
<dbReference type="InterPro" id="IPR036465">
    <property type="entry name" value="vWFA_dom_sf"/>
</dbReference>
<dbReference type="Ensembl" id="ENSATET00000055643.1">
    <property type="protein sequence ID" value="ENSATEP00000065843.1"/>
    <property type="gene ID" value="ENSATEG00000007354.3"/>
</dbReference>
<dbReference type="Gene3D" id="3.40.50.410">
    <property type="entry name" value="von Willebrand factor, type A domain"/>
    <property type="match status" value="2"/>
</dbReference>
<evidence type="ECO:0000256" key="3">
    <source>
        <dbReference type="ARBA" id="ARBA00022536"/>
    </source>
</evidence>
<dbReference type="PRINTS" id="PR00453">
    <property type="entry name" value="VWFADOMAIN"/>
</dbReference>
<dbReference type="InterPro" id="IPR009030">
    <property type="entry name" value="Growth_fac_rcpt_cys_sf"/>
</dbReference>
<dbReference type="SUPFAM" id="SSF53300">
    <property type="entry name" value="vWA-like"/>
    <property type="match status" value="2"/>
</dbReference>
<dbReference type="Proteomes" id="UP000265040">
    <property type="component" value="Chromosome 5"/>
</dbReference>
<sequence length="704" mass="77467">MFSCCVQGPEQKCKSGPVDLVFLIDSSRSVRPHEFETMRKFMIDILNTLDIGLNSTRVGVVQYSSQVRSEFSLKSHGNLDSMVKGINQIIPLAQGTMTGLAIRYVMNVAFTAEEGDRPKVPNVAVIVTDGRPQDRVAEVAAEAREKGIEIYAVGVARADMTSLRAMASPPFEDHVFLVESFDLIHQFGLQFQDKLCGVDLCLESDHGCEHICESSPGSYHCLCLPGYTLNDDGKTCAAIDLCAQEKHDCEQICVSSPGSFSCDCNKGFKLNDDKKTCSMIDYCSFGNHSCDHECVSVLNGYHCRCNDGYRLLANGKTCQAIDLCTEGKHDCEQICVTAPGAFTCDCNEGYSLNEDEKTCTRAEQCLVSSRHDAWPSGQRVKMEITSVCLCNLAIDLCAEGKHDCEQICISAPGVFTCDCNKGFKLNQDKKTCTNIDMCNTVEHGCEHQCVSTPGSYYCICPEGQLLQEDGKSCGTCKSANIDLVFLIDGSKSVRPQNFELVKKFVNQVVDSLDVSAHGTRVGLVQYSSRVRTEFPLNMYHTADEIKAAVDYMEKGTMTGLSLKHMLENSFSEAEGARPSSRNIPRIGLVFTDGRSQDDITEYAKKAKEAGIIMYAVGVGKAVEDELREIASEPVDKHFYYTADFTAISTIAENLKLNVCPEFGGVPAGHHEQPGAVHTEAYPFKTKQKLYNFNQGSDTRSQQRL</sequence>
<dbReference type="InterPro" id="IPR002035">
    <property type="entry name" value="VWF_A"/>
</dbReference>
<dbReference type="GO" id="GO:0005576">
    <property type="term" value="C:extracellular region"/>
    <property type="evidence" value="ECO:0007669"/>
    <property type="project" value="UniProtKB-SubCell"/>
</dbReference>
<name>A0A7N6BQG4_ANATE</name>
<dbReference type="GeneTree" id="ENSGT00940000157086"/>
<reference evidence="10" key="3">
    <citation type="submission" date="2025-09" db="UniProtKB">
        <authorList>
            <consortium name="Ensembl"/>
        </authorList>
    </citation>
    <scope>IDENTIFICATION</scope>
</reference>
<accession>A0A7N6BQG4</accession>
<dbReference type="Pfam" id="PF00092">
    <property type="entry name" value="VWA"/>
    <property type="match status" value="2"/>
</dbReference>
<dbReference type="Gene3D" id="2.10.25.10">
    <property type="entry name" value="Laminin"/>
    <property type="match status" value="6"/>
</dbReference>
<evidence type="ECO:0000256" key="8">
    <source>
        <dbReference type="ARBA" id="ARBA00023180"/>
    </source>
</evidence>
<keyword evidence="6" id="KW-0175">Coiled coil</keyword>
<evidence type="ECO:0000256" key="5">
    <source>
        <dbReference type="ARBA" id="ARBA00022737"/>
    </source>
</evidence>
<dbReference type="InterPro" id="IPR050525">
    <property type="entry name" value="ECM_Assembly_Org"/>
</dbReference>
<evidence type="ECO:0000313" key="10">
    <source>
        <dbReference type="Ensembl" id="ENSATEP00000065843.1"/>
    </source>
</evidence>
<evidence type="ECO:0000256" key="1">
    <source>
        <dbReference type="ARBA" id="ARBA00004613"/>
    </source>
</evidence>
<dbReference type="FunFam" id="2.10.25.10:FF:000041">
    <property type="entry name" value="matrilin-2 isoform X1"/>
    <property type="match status" value="2"/>
</dbReference>
<feature type="domain" description="VWFA" evidence="9">
    <location>
        <begin position="482"/>
        <end position="654"/>
    </location>
</feature>